<dbReference type="CDD" id="cd04301">
    <property type="entry name" value="NAT_SF"/>
    <property type="match status" value="1"/>
</dbReference>
<evidence type="ECO:0000256" key="1">
    <source>
        <dbReference type="SAM" id="MobiDB-lite"/>
    </source>
</evidence>
<dbReference type="AlphaFoldDB" id="A0A553HIU9"/>
<dbReference type="PANTHER" id="PTHR42791">
    <property type="entry name" value="GNAT FAMILY ACETYLTRANSFERASE"/>
    <property type="match status" value="1"/>
</dbReference>
<dbReference type="Proteomes" id="UP000319160">
    <property type="component" value="Unassembled WGS sequence"/>
</dbReference>
<dbReference type="PROSITE" id="PS51186">
    <property type="entry name" value="GNAT"/>
    <property type="match status" value="1"/>
</dbReference>
<proteinExistence type="predicted"/>
<dbReference type="InterPro" id="IPR000182">
    <property type="entry name" value="GNAT_dom"/>
</dbReference>
<name>A0A553HIU9_9PEZI</name>
<dbReference type="InterPro" id="IPR016181">
    <property type="entry name" value="Acyl_CoA_acyltransferase"/>
</dbReference>
<dbReference type="EMBL" id="VFLP01000112">
    <property type="protein sequence ID" value="TRX87879.1"/>
    <property type="molecule type" value="Genomic_DNA"/>
</dbReference>
<dbReference type="PANTHER" id="PTHR42791:SF2">
    <property type="entry name" value="N-ACETYLTRANSFERASE DOMAIN-CONTAINING PROTEIN"/>
    <property type="match status" value="1"/>
</dbReference>
<dbReference type="STRING" id="2512241.A0A553HIU9"/>
<dbReference type="InterPro" id="IPR052523">
    <property type="entry name" value="Trichothecene_AcTrans"/>
</dbReference>
<dbReference type="GO" id="GO:0016747">
    <property type="term" value="F:acyltransferase activity, transferring groups other than amino-acyl groups"/>
    <property type="evidence" value="ECO:0007669"/>
    <property type="project" value="InterPro"/>
</dbReference>
<accession>A0A553HIU9</accession>
<keyword evidence="4" id="KW-1185">Reference proteome</keyword>
<feature type="compositionally biased region" description="Basic and acidic residues" evidence="1">
    <location>
        <begin position="83"/>
        <end position="96"/>
    </location>
</feature>
<sequence length="215" mass="24320">MDAFSDKEYTYWWGPIPAMWTWQEERIRRRFADPSTQQFKVVDDADGKIVAWAKWDPPSQMVGLREGFTVYDEPVNAGTGNKNAKETRKGDGEIEAHTLGPPEGSNAALFKTFFDGVAGAEKKFQANEKLVLTHLCTRHNYHGRGIGSALLRSVLDLADKEGLWAYLEATRLAVPAYERLGYKIVDKLEFDRTEAGFDTPSVLHVMLREPQALKR</sequence>
<evidence type="ECO:0000313" key="3">
    <source>
        <dbReference type="EMBL" id="TRX87879.1"/>
    </source>
</evidence>
<dbReference type="Gene3D" id="3.40.630.30">
    <property type="match status" value="1"/>
</dbReference>
<dbReference type="Pfam" id="PF13508">
    <property type="entry name" value="Acetyltransf_7"/>
    <property type="match status" value="1"/>
</dbReference>
<evidence type="ECO:0000313" key="4">
    <source>
        <dbReference type="Proteomes" id="UP000319160"/>
    </source>
</evidence>
<dbReference type="SUPFAM" id="SSF55729">
    <property type="entry name" value="Acyl-CoA N-acyltransferases (Nat)"/>
    <property type="match status" value="1"/>
</dbReference>
<comment type="caution">
    <text evidence="3">The sequence shown here is derived from an EMBL/GenBank/DDBJ whole genome shotgun (WGS) entry which is preliminary data.</text>
</comment>
<evidence type="ECO:0000259" key="2">
    <source>
        <dbReference type="PROSITE" id="PS51186"/>
    </source>
</evidence>
<organism evidence="3 4">
    <name type="scientific">Xylaria flabelliformis</name>
    <dbReference type="NCBI Taxonomy" id="2512241"/>
    <lineage>
        <taxon>Eukaryota</taxon>
        <taxon>Fungi</taxon>
        <taxon>Dikarya</taxon>
        <taxon>Ascomycota</taxon>
        <taxon>Pezizomycotina</taxon>
        <taxon>Sordariomycetes</taxon>
        <taxon>Xylariomycetidae</taxon>
        <taxon>Xylariales</taxon>
        <taxon>Xylariaceae</taxon>
        <taxon>Xylaria</taxon>
    </lineage>
</organism>
<feature type="domain" description="N-acetyltransferase" evidence="2">
    <location>
        <begin position="50"/>
        <end position="209"/>
    </location>
</feature>
<protein>
    <recommendedName>
        <fullName evidence="2">N-acetyltransferase domain-containing protein</fullName>
    </recommendedName>
</protein>
<gene>
    <name evidence="3" type="ORF">FHL15_011218</name>
</gene>
<feature type="region of interest" description="Disordered" evidence="1">
    <location>
        <begin position="77"/>
        <end position="101"/>
    </location>
</feature>
<reference evidence="4" key="1">
    <citation type="submission" date="2019-06" db="EMBL/GenBank/DDBJ databases">
        <title>Draft genome sequence of the griseofulvin-producing fungus Xylaria cubensis strain G536.</title>
        <authorList>
            <person name="Mead M.E."/>
            <person name="Raja H.A."/>
            <person name="Steenwyk J.L."/>
            <person name="Knowles S.L."/>
            <person name="Oberlies N.H."/>
            <person name="Rokas A."/>
        </authorList>
    </citation>
    <scope>NUCLEOTIDE SEQUENCE [LARGE SCALE GENOMIC DNA]</scope>
    <source>
        <strain evidence="4">G536</strain>
    </source>
</reference>
<dbReference type="OrthoDB" id="2744543at2759"/>